<feature type="domain" description="N-acetyltransferase" evidence="3">
    <location>
        <begin position="31"/>
        <end position="183"/>
    </location>
</feature>
<keyword evidence="2 4" id="KW-0012">Acyltransferase</keyword>
<evidence type="ECO:0000313" key="5">
    <source>
        <dbReference type="Proteomes" id="UP001596222"/>
    </source>
</evidence>
<dbReference type="EMBL" id="JBHSKJ010000004">
    <property type="protein sequence ID" value="MFC5144837.1"/>
    <property type="molecule type" value="Genomic_DNA"/>
</dbReference>
<dbReference type="RefSeq" id="WP_382038939.1">
    <property type="nucleotide sequence ID" value="NZ_JBHSKJ010000004.1"/>
</dbReference>
<evidence type="ECO:0000313" key="4">
    <source>
        <dbReference type="EMBL" id="MFC5144837.1"/>
    </source>
</evidence>
<organism evidence="4 5">
    <name type="scientific">Streptomyces aureoversilis</name>
    <dbReference type="NCBI Taxonomy" id="67277"/>
    <lineage>
        <taxon>Bacteria</taxon>
        <taxon>Bacillati</taxon>
        <taxon>Actinomycetota</taxon>
        <taxon>Actinomycetes</taxon>
        <taxon>Kitasatosporales</taxon>
        <taxon>Streptomycetaceae</taxon>
        <taxon>Streptomyces</taxon>
    </lineage>
</organism>
<dbReference type="InterPro" id="IPR050832">
    <property type="entry name" value="Bact_Acetyltransf"/>
</dbReference>
<dbReference type="Proteomes" id="UP001596222">
    <property type="component" value="Unassembled WGS sequence"/>
</dbReference>
<evidence type="ECO:0000256" key="2">
    <source>
        <dbReference type="ARBA" id="ARBA00023315"/>
    </source>
</evidence>
<reference evidence="5" key="1">
    <citation type="journal article" date="2019" name="Int. J. Syst. Evol. Microbiol.">
        <title>The Global Catalogue of Microorganisms (GCM) 10K type strain sequencing project: providing services to taxonomists for standard genome sequencing and annotation.</title>
        <authorList>
            <consortium name="The Broad Institute Genomics Platform"/>
            <consortium name="The Broad Institute Genome Sequencing Center for Infectious Disease"/>
            <person name="Wu L."/>
            <person name="Ma J."/>
        </authorList>
    </citation>
    <scope>NUCLEOTIDE SEQUENCE [LARGE SCALE GENOMIC DNA]</scope>
    <source>
        <strain evidence="5">CGMCC 4.1641</strain>
    </source>
</reference>
<dbReference type="SUPFAM" id="SSF55729">
    <property type="entry name" value="Acyl-CoA N-acyltransferases (Nat)"/>
    <property type="match status" value="1"/>
</dbReference>
<dbReference type="InterPro" id="IPR016181">
    <property type="entry name" value="Acyl_CoA_acyltransferase"/>
</dbReference>
<dbReference type="PANTHER" id="PTHR43877">
    <property type="entry name" value="AMINOALKYLPHOSPHONATE N-ACETYLTRANSFERASE-RELATED-RELATED"/>
    <property type="match status" value="1"/>
</dbReference>
<dbReference type="GO" id="GO:0016746">
    <property type="term" value="F:acyltransferase activity"/>
    <property type="evidence" value="ECO:0007669"/>
    <property type="project" value="UniProtKB-KW"/>
</dbReference>
<dbReference type="EC" id="2.3.-.-" evidence="4"/>
<dbReference type="Gene3D" id="3.40.630.30">
    <property type="match status" value="1"/>
</dbReference>
<name>A0ABV9ZUL5_9ACTN</name>
<accession>A0ABV9ZUL5</accession>
<dbReference type="Pfam" id="PF00583">
    <property type="entry name" value="Acetyltransf_1"/>
    <property type="match status" value="1"/>
</dbReference>
<dbReference type="InterPro" id="IPR000182">
    <property type="entry name" value="GNAT_dom"/>
</dbReference>
<protein>
    <submittedName>
        <fullName evidence="4">GNAT family N-acetyltransferase</fullName>
        <ecNumber evidence="4">2.3.-.-</ecNumber>
    </submittedName>
</protein>
<gene>
    <name evidence="4" type="ORF">ACFPP6_09160</name>
</gene>
<keyword evidence="1 4" id="KW-0808">Transferase</keyword>
<dbReference type="PROSITE" id="PS51186">
    <property type="entry name" value="GNAT"/>
    <property type="match status" value="1"/>
</dbReference>
<sequence length="183" mass="20438">MTARSAAAAATEISSLHRAAGAKLAPMTTDLIVRPARSADARTLAELRWTFKQEDYEGQPPAPLRHLEEAEHWIGDRLSDGRWLAWVAEAKDEICGHVFLCLVERMPDPYKDNNPVGYVTNFFVMPSQRNKGVGSALLQALKQHSRSACLEGLIVWPSERSTPLYQRFGFQPPEELLELPLAT</sequence>
<evidence type="ECO:0000256" key="1">
    <source>
        <dbReference type="ARBA" id="ARBA00022679"/>
    </source>
</evidence>
<keyword evidence="5" id="KW-1185">Reference proteome</keyword>
<comment type="caution">
    <text evidence="4">The sequence shown here is derived from an EMBL/GenBank/DDBJ whole genome shotgun (WGS) entry which is preliminary data.</text>
</comment>
<proteinExistence type="predicted"/>
<evidence type="ECO:0000259" key="3">
    <source>
        <dbReference type="PROSITE" id="PS51186"/>
    </source>
</evidence>
<dbReference type="CDD" id="cd04301">
    <property type="entry name" value="NAT_SF"/>
    <property type="match status" value="1"/>
</dbReference>